<protein>
    <recommendedName>
        <fullName evidence="4">Plasmid stabilization protein</fullName>
    </recommendedName>
</protein>
<sequence length="98" mass="11136">MSYTFHPAAESEFLESVGYYESKVQGLGQALINEFSVLVNLIIDNPEAWQVEAKPGIRKAPLSRFPLSIIYRKSTGNIQVLAIAHHHRRPQYWLGRAL</sequence>
<dbReference type="AlphaFoldDB" id="A0A432Z5Y5"/>
<evidence type="ECO:0000313" key="2">
    <source>
        <dbReference type="EMBL" id="RUO73296.1"/>
    </source>
</evidence>
<evidence type="ECO:0000256" key="1">
    <source>
        <dbReference type="ARBA" id="ARBA00022649"/>
    </source>
</evidence>
<comment type="caution">
    <text evidence="2">The sequence shown here is derived from an EMBL/GenBank/DDBJ whole genome shotgun (WGS) entry which is preliminary data.</text>
</comment>
<keyword evidence="1" id="KW-1277">Toxin-antitoxin system</keyword>
<dbReference type="InterPro" id="IPR035093">
    <property type="entry name" value="RelE/ParE_toxin_dom_sf"/>
</dbReference>
<gene>
    <name evidence="2" type="ORF">CWI78_02280</name>
</gene>
<dbReference type="EMBL" id="PIQC01000001">
    <property type="protein sequence ID" value="RUO73296.1"/>
    <property type="molecule type" value="Genomic_DNA"/>
</dbReference>
<proteinExistence type="predicted"/>
<accession>A0A432Z5Y5</accession>
<dbReference type="OrthoDB" id="9809155at2"/>
<evidence type="ECO:0000313" key="3">
    <source>
        <dbReference type="Proteomes" id="UP000288058"/>
    </source>
</evidence>
<dbReference type="InterPro" id="IPR007712">
    <property type="entry name" value="RelE/ParE_toxin"/>
</dbReference>
<dbReference type="Gene3D" id="3.30.2310.20">
    <property type="entry name" value="RelE-like"/>
    <property type="match status" value="1"/>
</dbReference>
<organism evidence="2 3">
    <name type="scientific">Idiomarina ramblicola</name>
    <dbReference type="NCBI Taxonomy" id="263724"/>
    <lineage>
        <taxon>Bacteria</taxon>
        <taxon>Pseudomonadati</taxon>
        <taxon>Pseudomonadota</taxon>
        <taxon>Gammaproteobacteria</taxon>
        <taxon>Alteromonadales</taxon>
        <taxon>Idiomarinaceae</taxon>
        <taxon>Idiomarina</taxon>
    </lineage>
</organism>
<keyword evidence="3" id="KW-1185">Reference proteome</keyword>
<reference evidence="3" key="1">
    <citation type="journal article" date="2018" name="Front. Microbiol.">
        <title>Genome-Based Analysis Reveals the Taxonomy and Diversity of the Family Idiomarinaceae.</title>
        <authorList>
            <person name="Liu Y."/>
            <person name="Lai Q."/>
            <person name="Shao Z."/>
        </authorList>
    </citation>
    <scope>NUCLEOTIDE SEQUENCE [LARGE SCALE GENOMIC DNA]</scope>
    <source>
        <strain evidence="3">R22</strain>
    </source>
</reference>
<dbReference type="Proteomes" id="UP000288058">
    <property type="component" value="Unassembled WGS sequence"/>
</dbReference>
<dbReference type="Pfam" id="PF05016">
    <property type="entry name" value="ParE_toxin"/>
    <property type="match status" value="1"/>
</dbReference>
<name>A0A432Z5Y5_9GAMM</name>
<dbReference type="RefSeq" id="WP_126779871.1">
    <property type="nucleotide sequence ID" value="NZ_PIQC01000001.1"/>
</dbReference>
<evidence type="ECO:0008006" key="4">
    <source>
        <dbReference type="Google" id="ProtNLM"/>
    </source>
</evidence>